<gene>
    <name evidence="1" type="ORF">J2782_003580</name>
</gene>
<keyword evidence="2" id="KW-1185">Reference proteome</keyword>
<name>A0ABU1MCS6_9HYPH</name>
<comment type="caution">
    <text evidence="1">The sequence shown here is derived from an EMBL/GenBank/DDBJ whole genome shotgun (WGS) entry which is preliminary data.</text>
</comment>
<dbReference type="EMBL" id="JAVDQT010000007">
    <property type="protein sequence ID" value="MDR6433834.1"/>
    <property type="molecule type" value="Genomic_DNA"/>
</dbReference>
<dbReference type="Proteomes" id="UP001184614">
    <property type="component" value="Unassembled WGS sequence"/>
</dbReference>
<evidence type="ECO:0000313" key="1">
    <source>
        <dbReference type="EMBL" id="MDR6433834.1"/>
    </source>
</evidence>
<organism evidence="1 2">
    <name type="scientific">Brucella pseudogrignonensis</name>
    <dbReference type="NCBI Taxonomy" id="419475"/>
    <lineage>
        <taxon>Bacteria</taxon>
        <taxon>Pseudomonadati</taxon>
        <taxon>Pseudomonadota</taxon>
        <taxon>Alphaproteobacteria</taxon>
        <taxon>Hyphomicrobiales</taxon>
        <taxon>Brucellaceae</taxon>
        <taxon>Brucella/Ochrobactrum group</taxon>
        <taxon>Brucella</taxon>
    </lineage>
</organism>
<reference evidence="1 2" key="1">
    <citation type="submission" date="2023-07" db="EMBL/GenBank/DDBJ databases">
        <title>Sorghum-associated microbial communities from plants grown in Nebraska, USA.</title>
        <authorList>
            <person name="Schachtman D."/>
        </authorList>
    </citation>
    <scope>NUCLEOTIDE SEQUENCE [LARGE SCALE GENOMIC DNA]</scope>
    <source>
        <strain evidence="1 2">DS1730</strain>
    </source>
</reference>
<protein>
    <submittedName>
        <fullName evidence="1">Uncharacterized protein</fullName>
    </submittedName>
</protein>
<dbReference type="RefSeq" id="WP_310014926.1">
    <property type="nucleotide sequence ID" value="NZ_JAVDQT010000007.1"/>
</dbReference>
<evidence type="ECO:0000313" key="2">
    <source>
        <dbReference type="Proteomes" id="UP001184614"/>
    </source>
</evidence>
<accession>A0ABU1MCS6</accession>
<sequence>MQMGSPLVQSQWRMRELLPALALFVLGLGTLAYAMILPQGESNNFAVMLNPWADASEVVALVNETGADVISFNERTNVLVVNAPRSDAVSALYSAGAWLVFEPSQLASCFDLKVPEA</sequence>
<proteinExistence type="predicted"/>